<dbReference type="GO" id="GO:0000338">
    <property type="term" value="P:protein deneddylation"/>
    <property type="evidence" value="ECO:0007669"/>
    <property type="project" value="InterPro"/>
</dbReference>
<keyword evidence="3" id="KW-0963">Cytoplasm</keyword>
<protein>
    <recommendedName>
        <fullName evidence="6">CSN8/PSMD8/EIF3K domain-containing protein</fullName>
    </recommendedName>
</protein>
<feature type="domain" description="CSN8/PSMD8/EIF3K" evidence="6">
    <location>
        <begin position="74"/>
        <end position="209"/>
    </location>
</feature>
<evidence type="ECO:0000256" key="2">
    <source>
        <dbReference type="ARBA" id="ARBA00004496"/>
    </source>
</evidence>
<dbReference type="InterPro" id="IPR033205">
    <property type="entry name" value="COP9_CSN8"/>
</dbReference>
<evidence type="ECO:0000256" key="1">
    <source>
        <dbReference type="ARBA" id="ARBA00004123"/>
    </source>
</evidence>
<dbReference type="EMBL" id="HBIN01001826">
    <property type="protein sequence ID" value="CAE0430797.1"/>
    <property type="molecule type" value="Transcribed_RNA"/>
</dbReference>
<dbReference type="PANTHER" id="PTHR13339:SF0">
    <property type="entry name" value="COP9 SIGNALOSOME COMPLEX SUBUNIT 8"/>
    <property type="match status" value="1"/>
</dbReference>
<comment type="subcellular location">
    <subcellularLocation>
        <location evidence="2">Cytoplasm</location>
    </subcellularLocation>
    <subcellularLocation>
        <location evidence="1">Nucleus</location>
    </subcellularLocation>
</comment>
<dbReference type="InterPro" id="IPR033464">
    <property type="entry name" value="CSN8_PSD8_EIF3K"/>
</dbReference>
<gene>
    <name evidence="7" type="ORF">ASTO00021_LOCUS1155</name>
</gene>
<name>A0A7S3LJM3_9STRA</name>
<dbReference type="GO" id="GO:0005737">
    <property type="term" value="C:cytoplasm"/>
    <property type="evidence" value="ECO:0007669"/>
    <property type="project" value="UniProtKB-SubCell"/>
</dbReference>
<evidence type="ECO:0000259" key="6">
    <source>
        <dbReference type="Pfam" id="PF10075"/>
    </source>
</evidence>
<evidence type="ECO:0000256" key="5">
    <source>
        <dbReference type="ARBA" id="ARBA00023242"/>
    </source>
</evidence>
<proteinExistence type="predicted"/>
<evidence type="ECO:0000313" key="7">
    <source>
        <dbReference type="EMBL" id="CAE0430797.1"/>
    </source>
</evidence>
<dbReference type="AlphaFoldDB" id="A0A7S3LJM3"/>
<accession>A0A7S3LJM3</accession>
<evidence type="ECO:0000256" key="3">
    <source>
        <dbReference type="ARBA" id="ARBA00022490"/>
    </source>
</evidence>
<dbReference type="PANTHER" id="PTHR13339">
    <property type="entry name" value="COP9 SIGNALOSOME COMPLEX SUBUNIT 8"/>
    <property type="match status" value="1"/>
</dbReference>
<dbReference type="Pfam" id="PF10075">
    <property type="entry name" value="CSN8_PSD8_EIF3K"/>
    <property type="match status" value="1"/>
</dbReference>
<dbReference type="Gene3D" id="1.25.40.990">
    <property type="match status" value="1"/>
</dbReference>
<dbReference type="GO" id="GO:0010387">
    <property type="term" value="P:COP9 signalosome assembly"/>
    <property type="evidence" value="ECO:0007669"/>
    <property type="project" value="InterPro"/>
</dbReference>
<organism evidence="7">
    <name type="scientific">Aplanochytrium stocchinoi</name>
    <dbReference type="NCBI Taxonomy" id="215587"/>
    <lineage>
        <taxon>Eukaryota</taxon>
        <taxon>Sar</taxon>
        <taxon>Stramenopiles</taxon>
        <taxon>Bigyra</taxon>
        <taxon>Labyrinthulomycetes</taxon>
        <taxon>Thraustochytrida</taxon>
        <taxon>Thraustochytriidae</taxon>
        <taxon>Aplanochytrium</taxon>
    </lineage>
</organism>
<keyword evidence="5" id="KW-0539">Nucleus</keyword>
<evidence type="ECO:0000256" key="4">
    <source>
        <dbReference type="ARBA" id="ARBA00022790"/>
    </source>
</evidence>
<reference evidence="7" key="1">
    <citation type="submission" date="2021-01" db="EMBL/GenBank/DDBJ databases">
        <authorList>
            <person name="Corre E."/>
            <person name="Pelletier E."/>
            <person name="Niang G."/>
            <person name="Scheremetjew M."/>
            <person name="Finn R."/>
            <person name="Kale V."/>
            <person name="Holt S."/>
            <person name="Cochrane G."/>
            <person name="Meng A."/>
            <person name="Brown T."/>
            <person name="Cohen L."/>
        </authorList>
    </citation>
    <scope>NUCLEOTIDE SEQUENCE</scope>
    <source>
        <strain evidence="7">GSBS06</strain>
    </source>
</reference>
<dbReference type="GO" id="GO:0008180">
    <property type="term" value="C:COP9 signalosome"/>
    <property type="evidence" value="ECO:0007669"/>
    <property type="project" value="UniProtKB-KW"/>
</dbReference>
<sequence>MASSSSTNGWREEKINGLVESINASVGAKNWSEVLKLSEKLELILCTTSSDLTDYATNTTTNKFSCCFNEDMGKFAALHLIALYITGDLCGAKFRWKRIPNQSIYKTATNSEVARCWELGKALWKKDKKAVSIMQDALQGNGNNWSDVVKEALVALIEQERAKQYNLTVKAYSSISVDTFATYMGLPQQKAEKLALSKGWTVAGGSDKMDCENRSVKMLIPDKLSKESCIAKTQEVRSEQLERLAKYVTFLTDSRPSSIPQGAQ</sequence>
<keyword evidence="4" id="KW-0736">Signalosome</keyword>